<reference evidence="9 10" key="1">
    <citation type="submission" date="2022-07" db="EMBL/GenBank/DDBJ databases">
        <title>Novel species in genus cellulomonas.</title>
        <authorList>
            <person name="Ye L."/>
        </authorList>
    </citation>
    <scope>NUCLEOTIDE SEQUENCE [LARGE SCALE GENOMIC DNA]</scope>
    <source>
        <strain evidence="10">zg-Y338</strain>
    </source>
</reference>
<proteinExistence type="inferred from homology"/>
<dbReference type="PROSITE" id="PS00211">
    <property type="entry name" value="ABC_TRANSPORTER_1"/>
    <property type="match status" value="1"/>
</dbReference>
<dbReference type="InterPro" id="IPR003593">
    <property type="entry name" value="AAA+_ATPase"/>
</dbReference>
<evidence type="ECO:0000256" key="2">
    <source>
        <dbReference type="ARBA" id="ARBA00005417"/>
    </source>
</evidence>
<sequence length="347" mass="37170">MMTTTQTGIAGWTTHTSGTPLLSVQGLTVEFSTAAGVARALNDVSFEVSAGETLAILGESGCGKSTTAQAIMALLPKPAGTITSGKILYDGRDLAAEPVHKVREVCGTEIAMIFQDPLSSLNPVFRVGAQVAEPFRARRGMPRKEAWARALELLKRVGIPDAETRINDYPHQFSGGQRQRIMIAMALALDPKLLIADEPTTALDVTVQKQVMGLLADLQAETGMAMILISHDLGVVAEVANRAAIMYAGRIVETGEIRDMYDHPAHPYTKGLLESIPSQSSVGGRLKPIVGAPPNLLDLPRGCSFNPRCPFTTDLCRDLVPTLRTAEGRPVSHEAACHLSEEMLAHD</sequence>
<dbReference type="SUPFAM" id="SSF52540">
    <property type="entry name" value="P-loop containing nucleoside triphosphate hydrolases"/>
    <property type="match status" value="1"/>
</dbReference>
<evidence type="ECO:0000256" key="4">
    <source>
        <dbReference type="ARBA" id="ARBA00022475"/>
    </source>
</evidence>
<comment type="similarity">
    <text evidence="2">Belongs to the ABC transporter superfamily.</text>
</comment>
<keyword evidence="3" id="KW-0813">Transport</keyword>
<evidence type="ECO:0000256" key="7">
    <source>
        <dbReference type="ARBA" id="ARBA00023136"/>
    </source>
</evidence>
<dbReference type="InterPro" id="IPR003439">
    <property type="entry name" value="ABC_transporter-like_ATP-bd"/>
</dbReference>
<dbReference type="InterPro" id="IPR017871">
    <property type="entry name" value="ABC_transporter-like_CS"/>
</dbReference>
<evidence type="ECO:0000313" key="9">
    <source>
        <dbReference type="EMBL" id="UUI76675.1"/>
    </source>
</evidence>
<name>A0ABY5L5D5_9CELL</name>
<evidence type="ECO:0000256" key="5">
    <source>
        <dbReference type="ARBA" id="ARBA00022741"/>
    </source>
</evidence>
<dbReference type="Proteomes" id="UP001316189">
    <property type="component" value="Chromosome"/>
</dbReference>
<evidence type="ECO:0000313" key="10">
    <source>
        <dbReference type="Proteomes" id="UP001316189"/>
    </source>
</evidence>
<evidence type="ECO:0000256" key="3">
    <source>
        <dbReference type="ARBA" id="ARBA00022448"/>
    </source>
</evidence>
<evidence type="ECO:0000256" key="6">
    <source>
        <dbReference type="ARBA" id="ARBA00022840"/>
    </source>
</evidence>
<dbReference type="CDD" id="cd03257">
    <property type="entry name" value="ABC_NikE_OppD_transporters"/>
    <property type="match status" value="1"/>
</dbReference>
<dbReference type="PANTHER" id="PTHR43297">
    <property type="entry name" value="OLIGOPEPTIDE TRANSPORT ATP-BINDING PROTEIN APPD"/>
    <property type="match status" value="1"/>
</dbReference>
<dbReference type="Pfam" id="PF08352">
    <property type="entry name" value="oligo_HPY"/>
    <property type="match status" value="1"/>
</dbReference>
<evidence type="ECO:0000259" key="8">
    <source>
        <dbReference type="PROSITE" id="PS50893"/>
    </source>
</evidence>
<comment type="subcellular location">
    <subcellularLocation>
        <location evidence="1">Cell membrane</location>
        <topology evidence="1">Peripheral membrane protein</topology>
    </subcellularLocation>
</comment>
<feature type="domain" description="ABC transporter" evidence="8">
    <location>
        <begin position="24"/>
        <end position="273"/>
    </location>
</feature>
<gene>
    <name evidence="9" type="ORF">NP064_07290</name>
</gene>
<dbReference type="NCBIfam" id="TIGR01727">
    <property type="entry name" value="oligo_HPY"/>
    <property type="match status" value="1"/>
</dbReference>
<dbReference type="SMART" id="SM00382">
    <property type="entry name" value="AAA"/>
    <property type="match status" value="1"/>
</dbReference>
<keyword evidence="4" id="KW-1003">Cell membrane</keyword>
<dbReference type="Gene3D" id="3.40.50.300">
    <property type="entry name" value="P-loop containing nucleotide triphosphate hydrolases"/>
    <property type="match status" value="1"/>
</dbReference>
<dbReference type="GO" id="GO:0005524">
    <property type="term" value="F:ATP binding"/>
    <property type="evidence" value="ECO:0007669"/>
    <property type="project" value="UniProtKB-KW"/>
</dbReference>
<dbReference type="InterPro" id="IPR050388">
    <property type="entry name" value="ABC_Ni/Peptide_Import"/>
</dbReference>
<dbReference type="Pfam" id="PF00005">
    <property type="entry name" value="ABC_tran"/>
    <property type="match status" value="1"/>
</dbReference>
<keyword evidence="6 9" id="KW-0067">ATP-binding</keyword>
<dbReference type="InterPro" id="IPR013563">
    <property type="entry name" value="Oligopep_ABC_C"/>
</dbReference>
<keyword evidence="5" id="KW-0547">Nucleotide-binding</keyword>
<keyword evidence="10" id="KW-1185">Reference proteome</keyword>
<accession>A0ABY5L5D5</accession>
<dbReference type="RefSeq" id="WP_256813835.1">
    <property type="nucleotide sequence ID" value="NZ_CP101988.1"/>
</dbReference>
<keyword evidence="7" id="KW-0472">Membrane</keyword>
<dbReference type="InterPro" id="IPR027417">
    <property type="entry name" value="P-loop_NTPase"/>
</dbReference>
<dbReference type="EMBL" id="CP101988">
    <property type="protein sequence ID" value="UUI76675.1"/>
    <property type="molecule type" value="Genomic_DNA"/>
</dbReference>
<dbReference type="PANTHER" id="PTHR43297:SF2">
    <property type="entry name" value="DIPEPTIDE TRANSPORT ATP-BINDING PROTEIN DPPD"/>
    <property type="match status" value="1"/>
</dbReference>
<organism evidence="9 10">
    <name type="scientific">Cellulomonas chengniuliangii</name>
    <dbReference type="NCBI Taxonomy" id="2968084"/>
    <lineage>
        <taxon>Bacteria</taxon>
        <taxon>Bacillati</taxon>
        <taxon>Actinomycetota</taxon>
        <taxon>Actinomycetes</taxon>
        <taxon>Micrococcales</taxon>
        <taxon>Cellulomonadaceae</taxon>
        <taxon>Cellulomonas</taxon>
    </lineage>
</organism>
<evidence type="ECO:0000256" key="1">
    <source>
        <dbReference type="ARBA" id="ARBA00004202"/>
    </source>
</evidence>
<protein>
    <submittedName>
        <fullName evidence="9">ABC transporter ATP-binding protein</fullName>
    </submittedName>
</protein>
<dbReference type="PROSITE" id="PS50893">
    <property type="entry name" value="ABC_TRANSPORTER_2"/>
    <property type="match status" value="1"/>
</dbReference>